<dbReference type="RefSeq" id="WP_095605619.1">
    <property type="nucleotide sequence ID" value="NZ_NSKE01000003.1"/>
</dbReference>
<reference evidence="6 7" key="1">
    <citation type="submission" date="2017-08" db="EMBL/GenBank/DDBJ databases">
        <title>Aliifodinibius alkalisoli sp. nov., isolated from saline alkaline soil.</title>
        <authorList>
            <person name="Liu D."/>
            <person name="Zhang G."/>
        </authorList>
    </citation>
    <scope>NUCLEOTIDE SEQUENCE [LARGE SCALE GENOMIC DNA]</scope>
    <source>
        <strain evidence="6 7">WN023</strain>
    </source>
</reference>
<keyword evidence="7" id="KW-1185">Reference proteome</keyword>
<dbReference type="AlphaFoldDB" id="A0A2A2GCY2"/>
<dbReference type="EC" id="2.7.1.-" evidence="5"/>
<dbReference type="Gene3D" id="3.20.170.30">
    <property type="match status" value="1"/>
</dbReference>
<keyword evidence="2 5" id="KW-0808">Transferase</keyword>
<protein>
    <recommendedName>
        <fullName evidence="5">Probable RNA 2'-phosphotransferase</fullName>
        <ecNumber evidence="5">2.7.1.-</ecNumber>
    </recommendedName>
</protein>
<dbReference type="PANTHER" id="PTHR12684">
    <property type="entry name" value="PUTATIVE PHOSPHOTRANSFERASE"/>
    <property type="match status" value="1"/>
</dbReference>
<dbReference type="HAMAP" id="MF_00299">
    <property type="entry name" value="KptA"/>
    <property type="match status" value="1"/>
</dbReference>
<name>A0A2A2GCY2_9BACT</name>
<dbReference type="EMBL" id="NSKE01000003">
    <property type="protein sequence ID" value="PAU94753.1"/>
    <property type="molecule type" value="Genomic_DNA"/>
</dbReference>
<dbReference type="InterPro" id="IPR042081">
    <property type="entry name" value="RNA_2'-PTrans_C"/>
</dbReference>
<comment type="function">
    <text evidence="4 5">Removes the 2'-phosphate from RNA via an intermediate in which the phosphate is ADP-ribosylated by NAD followed by a presumed transesterification to release the RNA and generate ADP-ribose 1''-2''-cyclic phosphate (APPR&gt;P). May function as an ADP-ribosylase.</text>
</comment>
<evidence type="ECO:0000313" key="7">
    <source>
        <dbReference type="Proteomes" id="UP000218831"/>
    </source>
</evidence>
<keyword evidence="3 5" id="KW-0520">NAD</keyword>
<accession>A0A2A2GCY2</accession>
<dbReference type="GO" id="GO:0006388">
    <property type="term" value="P:tRNA splicing, via endonucleolytic cleavage and ligation"/>
    <property type="evidence" value="ECO:0007669"/>
    <property type="project" value="UniProtKB-UniRule"/>
</dbReference>
<evidence type="ECO:0000256" key="4">
    <source>
        <dbReference type="ARBA" id="ARBA00025212"/>
    </source>
</evidence>
<evidence type="ECO:0000313" key="6">
    <source>
        <dbReference type="EMBL" id="PAU94753.1"/>
    </source>
</evidence>
<dbReference type="Gene3D" id="1.10.10.970">
    <property type="entry name" value="RNA 2'-phosphotransferase, Tpt1/KptA family, N-terminal domain"/>
    <property type="match status" value="1"/>
</dbReference>
<dbReference type="Pfam" id="PF01885">
    <property type="entry name" value="PTS_2-RNA"/>
    <property type="match status" value="1"/>
</dbReference>
<dbReference type="InterPro" id="IPR002745">
    <property type="entry name" value="Ptrans_KptA/Tpt1"/>
</dbReference>
<dbReference type="PANTHER" id="PTHR12684:SF2">
    <property type="entry name" value="TRNA 2'-PHOSPHOTRANSFERASE 1"/>
    <property type="match status" value="1"/>
</dbReference>
<evidence type="ECO:0000256" key="5">
    <source>
        <dbReference type="HAMAP-Rule" id="MF_00299"/>
    </source>
</evidence>
<sequence length="180" mass="20368">MDLTAHSKFLSYVLRHHPEAIGLEVDENGWAEVSALIEKAKKHGRHLDRNIIKQIIEKSSKNRFILSGDGQYIRAGYGHSIDVDLQLKSKAPPEKLYHGTARNNVESILADGIKARNRNFVHLSTTVDEARNVGGRHGSPVILNIKASKMHKDGIKFYQSESEQSIWLTSYVPPEYIEQR</sequence>
<dbReference type="GO" id="GO:0003950">
    <property type="term" value="F:NAD+ poly-ADP-ribosyltransferase activity"/>
    <property type="evidence" value="ECO:0007669"/>
    <property type="project" value="InterPro"/>
</dbReference>
<comment type="caution">
    <text evidence="6">The sequence shown here is derived from an EMBL/GenBank/DDBJ whole genome shotgun (WGS) entry which is preliminary data.</text>
</comment>
<proteinExistence type="inferred from homology"/>
<evidence type="ECO:0000256" key="1">
    <source>
        <dbReference type="ARBA" id="ARBA00009836"/>
    </source>
</evidence>
<dbReference type="SUPFAM" id="SSF56399">
    <property type="entry name" value="ADP-ribosylation"/>
    <property type="match status" value="1"/>
</dbReference>
<comment type="similarity">
    <text evidence="1 5">Belongs to the KptA/TPT1 family.</text>
</comment>
<dbReference type="GO" id="GO:0000215">
    <property type="term" value="F:tRNA 2'-phosphotransferase activity"/>
    <property type="evidence" value="ECO:0007669"/>
    <property type="project" value="TreeGrafter"/>
</dbReference>
<evidence type="ECO:0000256" key="3">
    <source>
        <dbReference type="ARBA" id="ARBA00023027"/>
    </source>
</evidence>
<dbReference type="Proteomes" id="UP000218831">
    <property type="component" value="Unassembled WGS sequence"/>
</dbReference>
<dbReference type="OrthoDB" id="4537997at2"/>
<organism evidence="6 7">
    <name type="scientific">Fodinibius salipaludis</name>
    <dbReference type="NCBI Taxonomy" id="2032627"/>
    <lineage>
        <taxon>Bacteria</taxon>
        <taxon>Pseudomonadati</taxon>
        <taxon>Balneolota</taxon>
        <taxon>Balneolia</taxon>
        <taxon>Balneolales</taxon>
        <taxon>Balneolaceae</taxon>
        <taxon>Fodinibius</taxon>
    </lineage>
</organism>
<dbReference type="InterPro" id="IPR042080">
    <property type="entry name" value="RNA_2'-PTrans_N"/>
</dbReference>
<dbReference type="InterPro" id="IPR022928">
    <property type="entry name" value="RNA_2'-PTrans_KptA"/>
</dbReference>
<evidence type="ECO:0000256" key="2">
    <source>
        <dbReference type="ARBA" id="ARBA00022679"/>
    </source>
</evidence>
<gene>
    <name evidence="5" type="primary">kptA</name>
    <name evidence="6" type="ORF">CK503_04570</name>
</gene>